<dbReference type="Gene3D" id="6.10.140.390">
    <property type="match status" value="1"/>
</dbReference>
<feature type="compositionally biased region" description="Pro residues" evidence="6">
    <location>
        <begin position="374"/>
        <end position="385"/>
    </location>
</feature>
<keyword evidence="5" id="KW-0175">Coiled coil</keyword>
<feature type="compositionally biased region" description="Basic and acidic residues" evidence="6">
    <location>
        <begin position="308"/>
        <end position="323"/>
    </location>
</feature>
<feature type="compositionally biased region" description="Basic and acidic residues" evidence="6">
    <location>
        <begin position="342"/>
        <end position="372"/>
    </location>
</feature>
<evidence type="ECO:0000256" key="5">
    <source>
        <dbReference type="SAM" id="Coils"/>
    </source>
</evidence>
<evidence type="ECO:0000256" key="6">
    <source>
        <dbReference type="SAM" id="MobiDB-lite"/>
    </source>
</evidence>
<feature type="compositionally biased region" description="Polar residues" evidence="6">
    <location>
        <begin position="772"/>
        <end position="800"/>
    </location>
</feature>
<feature type="compositionally biased region" description="Polar residues" evidence="6">
    <location>
        <begin position="712"/>
        <end position="736"/>
    </location>
</feature>
<evidence type="ECO:0000256" key="4">
    <source>
        <dbReference type="PROSITE-ProRule" id="PRU00023"/>
    </source>
</evidence>
<feature type="repeat" description="ANK" evidence="4">
    <location>
        <begin position="233"/>
        <end position="265"/>
    </location>
</feature>
<dbReference type="SUPFAM" id="SSF48403">
    <property type="entry name" value="Ankyrin repeat"/>
    <property type="match status" value="1"/>
</dbReference>
<feature type="coiled-coil region" evidence="5">
    <location>
        <begin position="811"/>
        <end position="852"/>
    </location>
</feature>
<accession>A0A5K3FAP0</accession>
<sequence>MLACSTLNNSSRKQQIESWESSDTNKEVVMPRPAERVKFPIDVQFHAACSNSELDEVKDLLSKGVDINVANADGLTVLHQACIDNNYEVAQFLLSNGANVNVQDNEGWTPLHACASCSYTELAKLLLDKGADASIVSFELELPLDVAQGADMVSLLKDWMQNHSIDEKAARSAEEQLMLRDAREWLASGDYPNVVDPRTGATALHIAAAKGYSEVLELLLKLPDVEVDATDVDGWTPLHAAAHWAKEKPLRLLAAAGASFDAITLTNQSIYDVADRSITMLLRQLREAHRNDQQRAADEKSSTVATRGKPDEEERPEMTKEEAGGGGEGEDENATPAAPKLAKMEEKAEEAVEEATRKELPRAAKEKPEGGRPHTPPKPSSPPPAIKAEDEREDEEEEEDEVEETAVKPESEEPTVSTDLPEKAKEVEKEETVKPMEASKKPERESPPPRQTPTKPAELSPARSPPPPSPPPASVTSPSPTSSIAAAPGKPEQVSDHSSAPPSPPLAANPENTATAVDTSTTPASAPSRRISAVLAPARSEETEAQRSSKARLVRSTRRSTQGISTDVLEEARRLSAGVGAATSASTPNAPSPTPAPVQTPEKASRGAIPPPPTSPKLSITVQTSVRPLSKAVREAAGGSDVDDAEAKPATHVSKATILPTQPSSSSSTDTTNSTDSTASIIAHSRARRAARDRVPTGRLNSSDVLAAAKQLEQNANSATDGNSATDSSSASTIPRPTTRLLLRSTILNTTPASPAAAATVNNGGCEHQRPSPVSLQFSPSPSAGTASSRSAQPAASVSSKPDHRYNWRDNLDYRRLYEEERSEKERLKRTLDQVTRDVNALRSELARLHTSPNHSASLNARISAGGGDHSLQSQRRPVDFFEDQAKEIDRLRQENARMADENKSLIRVISKLSARTTS</sequence>
<feature type="region of interest" description="Disordered" evidence="6">
    <location>
        <begin position="289"/>
        <end position="738"/>
    </location>
</feature>
<feature type="region of interest" description="Disordered" evidence="6">
    <location>
        <begin position="754"/>
        <end position="806"/>
    </location>
</feature>
<evidence type="ECO:0000259" key="7">
    <source>
        <dbReference type="Pfam" id="PF15898"/>
    </source>
</evidence>
<dbReference type="GO" id="GO:0019208">
    <property type="term" value="F:phosphatase regulator activity"/>
    <property type="evidence" value="ECO:0007669"/>
    <property type="project" value="TreeGrafter"/>
</dbReference>
<feature type="compositionally biased region" description="Basic and acidic residues" evidence="6">
    <location>
        <begin position="289"/>
        <end position="301"/>
    </location>
</feature>
<evidence type="ECO:0000313" key="8">
    <source>
        <dbReference type="WBParaSite" id="MCU_006308-RA"/>
    </source>
</evidence>
<protein>
    <submittedName>
        <fullName evidence="8">ANK_REP_REGION domain-containing protein</fullName>
    </submittedName>
</protein>
<organism evidence="8">
    <name type="scientific">Mesocestoides corti</name>
    <name type="common">Flatworm</name>
    <dbReference type="NCBI Taxonomy" id="53468"/>
    <lineage>
        <taxon>Eukaryota</taxon>
        <taxon>Metazoa</taxon>
        <taxon>Spiralia</taxon>
        <taxon>Lophotrochozoa</taxon>
        <taxon>Platyhelminthes</taxon>
        <taxon>Cestoda</taxon>
        <taxon>Eucestoda</taxon>
        <taxon>Cyclophyllidea</taxon>
        <taxon>Mesocestoididae</taxon>
        <taxon>Mesocestoides</taxon>
    </lineage>
</organism>
<feature type="compositionally biased region" description="Pro residues" evidence="6">
    <location>
        <begin position="463"/>
        <end position="473"/>
    </location>
</feature>
<dbReference type="PROSITE" id="PS50297">
    <property type="entry name" value="ANK_REP_REGION"/>
    <property type="match status" value="4"/>
</dbReference>
<feature type="compositionally biased region" description="Low complexity" evidence="6">
    <location>
        <begin position="576"/>
        <end position="589"/>
    </location>
</feature>
<feature type="compositionally biased region" description="Basic residues" evidence="6">
    <location>
        <begin position="549"/>
        <end position="558"/>
    </location>
</feature>
<feature type="compositionally biased region" description="Basic and acidic residues" evidence="6">
    <location>
        <begin position="420"/>
        <end position="447"/>
    </location>
</feature>
<dbReference type="GO" id="GO:0004857">
    <property type="term" value="F:enzyme inhibitor activity"/>
    <property type="evidence" value="ECO:0007669"/>
    <property type="project" value="TreeGrafter"/>
</dbReference>
<dbReference type="GO" id="GO:0005737">
    <property type="term" value="C:cytoplasm"/>
    <property type="evidence" value="ECO:0007669"/>
    <property type="project" value="TreeGrafter"/>
</dbReference>
<name>A0A5K3FAP0_MESCO</name>
<dbReference type="InterPro" id="IPR036770">
    <property type="entry name" value="Ankyrin_rpt-contain_sf"/>
</dbReference>
<evidence type="ECO:0000256" key="1">
    <source>
        <dbReference type="ARBA" id="ARBA00022473"/>
    </source>
</evidence>
<feature type="coiled-coil region" evidence="5">
    <location>
        <begin position="882"/>
        <end position="909"/>
    </location>
</feature>
<feature type="compositionally biased region" description="Acidic residues" evidence="6">
    <location>
        <begin position="391"/>
        <end position="404"/>
    </location>
</feature>
<proteinExistence type="inferred from homology"/>
<dbReference type="Pfam" id="PF12796">
    <property type="entry name" value="Ank_2"/>
    <property type="match status" value="2"/>
</dbReference>
<keyword evidence="4" id="KW-0040">ANK repeat</keyword>
<dbReference type="CDD" id="cd21930">
    <property type="entry name" value="IPD_PPP1R12"/>
    <property type="match status" value="1"/>
</dbReference>
<feature type="repeat" description="ANK" evidence="4">
    <location>
        <begin position="106"/>
        <end position="138"/>
    </location>
</feature>
<reference evidence="8" key="1">
    <citation type="submission" date="2019-11" db="UniProtKB">
        <authorList>
            <consortium name="WormBaseParasite"/>
        </authorList>
    </citation>
    <scope>IDENTIFICATION</scope>
</reference>
<feature type="repeat" description="ANK" evidence="4">
    <location>
        <begin position="199"/>
        <end position="221"/>
    </location>
</feature>
<dbReference type="InterPro" id="IPR051226">
    <property type="entry name" value="PP1_Regulatory_Subunit"/>
</dbReference>
<dbReference type="Pfam" id="PF15898">
    <property type="entry name" value="PRKG1_interact"/>
    <property type="match status" value="1"/>
</dbReference>
<feature type="compositionally biased region" description="Polar residues" evidence="6">
    <location>
        <begin position="1"/>
        <end position="22"/>
    </location>
</feature>
<dbReference type="InterPro" id="IPR002110">
    <property type="entry name" value="Ankyrin_rpt"/>
</dbReference>
<keyword evidence="1" id="KW-0217">Developmental protein</keyword>
<keyword evidence="2" id="KW-0677">Repeat</keyword>
<dbReference type="PROSITE" id="PS50088">
    <property type="entry name" value="ANK_REPEAT"/>
    <property type="match status" value="4"/>
</dbReference>
<feature type="region of interest" description="Disordered" evidence="6">
    <location>
        <begin position="1"/>
        <end position="27"/>
    </location>
</feature>
<dbReference type="WBParaSite" id="MCU_006308-RA">
    <property type="protein sequence ID" value="MCU_006308-RA"/>
    <property type="gene ID" value="MCU_006308"/>
</dbReference>
<feature type="compositionally biased region" description="Low complexity" evidence="6">
    <location>
        <begin position="474"/>
        <end position="488"/>
    </location>
</feature>
<dbReference type="AlphaFoldDB" id="A0A5K3FAP0"/>
<dbReference type="PANTHER" id="PTHR24179">
    <property type="entry name" value="PROTEIN PHOSPHATASE 1 REGULATORY SUBUNIT 12"/>
    <property type="match status" value="1"/>
</dbReference>
<dbReference type="InterPro" id="IPR031775">
    <property type="entry name" value="PRKG1_interact"/>
</dbReference>
<feature type="domain" description="cGMP-dependent protein kinase interacting" evidence="7">
    <location>
        <begin position="813"/>
        <end position="914"/>
    </location>
</feature>
<feature type="compositionally biased region" description="Low complexity" evidence="6">
    <location>
        <begin position="664"/>
        <end position="684"/>
    </location>
</feature>
<feature type="compositionally biased region" description="Polar residues" evidence="6">
    <location>
        <begin position="616"/>
        <end position="627"/>
    </location>
</feature>
<dbReference type="Gene3D" id="6.10.250.1820">
    <property type="match status" value="1"/>
</dbReference>
<evidence type="ECO:0000256" key="2">
    <source>
        <dbReference type="ARBA" id="ARBA00022737"/>
    </source>
</evidence>
<comment type="similarity">
    <text evidence="3">Belongs to the NRARP family.</text>
</comment>
<feature type="compositionally biased region" description="Polar residues" evidence="6">
    <location>
        <begin position="511"/>
        <end position="525"/>
    </location>
</feature>
<dbReference type="PANTHER" id="PTHR24179:SF21">
    <property type="entry name" value="MYOSIN BINDING SUBUNIT, ISOFORM O"/>
    <property type="match status" value="1"/>
</dbReference>
<dbReference type="Gene3D" id="1.25.40.20">
    <property type="entry name" value="Ankyrin repeat-containing domain"/>
    <property type="match status" value="2"/>
</dbReference>
<dbReference type="GO" id="GO:0019901">
    <property type="term" value="F:protein kinase binding"/>
    <property type="evidence" value="ECO:0007669"/>
    <property type="project" value="InterPro"/>
</dbReference>
<dbReference type="SMART" id="SM00248">
    <property type="entry name" value="ANK"/>
    <property type="match status" value="5"/>
</dbReference>
<feature type="repeat" description="ANK" evidence="4">
    <location>
        <begin position="73"/>
        <end position="105"/>
    </location>
</feature>
<evidence type="ECO:0000256" key="3">
    <source>
        <dbReference type="ARBA" id="ARBA00038386"/>
    </source>
</evidence>